<keyword evidence="2" id="KW-1185">Reference proteome</keyword>
<accession>A0ACC0A5V2</accession>
<proteinExistence type="predicted"/>
<gene>
    <name evidence="1" type="ORF">M9H77_32103</name>
</gene>
<organism evidence="1 2">
    <name type="scientific">Catharanthus roseus</name>
    <name type="common">Madagascar periwinkle</name>
    <name type="synonym">Vinca rosea</name>
    <dbReference type="NCBI Taxonomy" id="4058"/>
    <lineage>
        <taxon>Eukaryota</taxon>
        <taxon>Viridiplantae</taxon>
        <taxon>Streptophyta</taxon>
        <taxon>Embryophyta</taxon>
        <taxon>Tracheophyta</taxon>
        <taxon>Spermatophyta</taxon>
        <taxon>Magnoliopsida</taxon>
        <taxon>eudicotyledons</taxon>
        <taxon>Gunneridae</taxon>
        <taxon>Pentapetalae</taxon>
        <taxon>asterids</taxon>
        <taxon>lamiids</taxon>
        <taxon>Gentianales</taxon>
        <taxon>Apocynaceae</taxon>
        <taxon>Rauvolfioideae</taxon>
        <taxon>Vinceae</taxon>
        <taxon>Catharanthinae</taxon>
        <taxon>Catharanthus</taxon>
    </lineage>
</organism>
<protein>
    <submittedName>
        <fullName evidence="1">Uncharacterized protein</fullName>
    </submittedName>
</protein>
<evidence type="ECO:0000313" key="1">
    <source>
        <dbReference type="EMBL" id="KAI5654916.1"/>
    </source>
</evidence>
<comment type="caution">
    <text evidence="1">The sequence shown here is derived from an EMBL/GenBank/DDBJ whole genome shotgun (WGS) entry which is preliminary data.</text>
</comment>
<name>A0ACC0A5V2_CATRO</name>
<reference evidence="2" key="1">
    <citation type="journal article" date="2023" name="Nat. Plants">
        <title>Single-cell RNA sequencing provides a high-resolution roadmap for understanding the multicellular compartmentation of specialized metabolism.</title>
        <authorList>
            <person name="Sun S."/>
            <person name="Shen X."/>
            <person name="Li Y."/>
            <person name="Li Y."/>
            <person name="Wang S."/>
            <person name="Li R."/>
            <person name="Zhang H."/>
            <person name="Shen G."/>
            <person name="Guo B."/>
            <person name="Wei J."/>
            <person name="Xu J."/>
            <person name="St-Pierre B."/>
            <person name="Chen S."/>
            <person name="Sun C."/>
        </authorList>
    </citation>
    <scope>NUCLEOTIDE SEQUENCE [LARGE SCALE GENOMIC DNA]</scope>
</reference>
<dbReference type="EMBL" id="CM044707">
    <property type="protein sequence ID" value="KAI5654916.1"/>
    <property type="molecule type" value="Genomic_DNA"/>
</dbReference>
<sequence>MHDTKSILIMITLLVLLLHNTAAEKETLFSSPPPPKSNGSAILHLKFNPSTAVIIICLISAFFLMGCVSVYIRQCAEQRLMNDLDDDAYAASRRRARRAVTRGLDPIIIDEFPMFLYSDVKGLKLGKGALECAVCLNEFEDDETLRLLPKCSHVFHPDCIDAWLACHVTCPVCRAILIPKPEEIGSCDSLSRHLFVAQPSDSLPSHSEINSSPQLNNPEIDIQITSAPEFHNIPKTPRINGKFPRSHSMGQLLIRPGEDCERFTLRLPKEVRSQLMKSELSRAKSCVAFPRVRSSRKGYMSNYNDRFGREVRSDRWGGNSVAPSLFSRGGSIRSSKNELEGGEITVASRNLFKSVKCPFDRLFGGAERDNDGERSFNRLRDETPV</sequence>
<dbReference type="Proteomes" id="UP001060085">
    <property type="component" value="Linkage Group LG07"/>
</dbReference>
<evidence type="ECO:0000313" key="2">
    <source>
        <dbReference type="Proteomes" id="UP001060085"/>
    </source>
</evidence>